<feature type="region of interest" description="Disordered" evidence="7">
    <location>
        <begin position="336"/>
        <end position="374"/>
    </location>
</feature>
<dbReference type="InterPro" id="IPR017970">
    <property type="entry name" value="Homeobox_CS"/>
</dbReference>
<evidence type="ECO:0000256" key="1">
    <source>
        <dbReference type="ARBA" id="ARBA00004123"/>
    </source>
</evidence>
<feature type="region of interest" description="Disordered" evidence="7">
    <location>
        <begin position="163"/>
        <end position="185"/>
    </location>
</feature>
<feature type="compositionally biased region" description="Low complexity" evidence="7">
    <location>
        <begin position="286"/>
        <end position="302"/>
    </location>
</feature>
<sequence length="513" mass="54504">MQAKTSPSQSGSPLADLLNPEVLAKSEPTAPVTTERTPAASLPTLAPVAHYAYPVVPGSPAKPKRRKITEEQLKLLTEVFAQTDTPNYEIREDLSKRLHMTNRDIQVWFQNRRAKVNRERANAQALRYQGEQARHGRCRSISDAGIGMAYQFVPIVSCDQSKTGGAAMSQSQRGYRNPHPPLAPHHPHAVSPYRAAPAVRVLPLANGPLRTRRGSHSVGGPRGVPYTVGGPAKPPVPPVPTPAFGALSLSPTFHAGPLHSHPSHRPAPLPMPPHGYHYSQHHHHPTSYPTPGSSSPHSPDYPPYYSSSGYNGTAAMPFPHPIECPPYEHHPHLASPLASPGAHHPDFASPTRATATTPWPVHSAKRSNPAGFSETGRLRSASLVTPPLCATPGSSTPLAGSGSGSGGDPFDMLATAATYVQDKETASSPVSGKMDGAGRVQLAPLLTQPLSPASENDQGNSSAATTTTATTLPRTRHDLQRRNTISGPSISLPSLRSILLPGPAEPSRPSLCR</sequence>
<feature type="compositionally biased region" description="Low complexity" evidence="7">
    <location>
        <begin position="485"/>
        <end position="502"/>
    </location>
</feature>
<feature type="region of interest" description="Disordered" evidence="7">
    <location>
        <begin position="1"/>
        <end position="41"/>
    </location>
</feature>
<evidence type="ECO:0000256" key="3">
    <source>
        <dbReference type="ARBA" id="ARBA00023155"/>
    </source>
</evidence>
<evidence type="ECO:0000256" key="4">
    <source>
        <dbReference type="ARBA" id="ARBA00023242"/>
    </source>
</evidence>
<dbReference type="SMART" id="SM00389">
    <property type="entry name" value="HOX"/>
    <property type="match status" value="1"/>
</dbReference>
<feature type="compositionally biased region" description="Polar residues" evidence="7">
    <location>
        <begin position="163"/>
        <end position="174"/>
    </location>
</feature>
<dbReference type="PANTHER" id="PTHR24324">
    <property type="entry name" value="HOMEOBOX PROTEIN HHEX"/>
    <property type="match status" value="1"/>
</dbReference>
<dbReference type="GO" id="GO:0030154">
    <property type="term" value="P:cell differentiation"/>
    <property type="evidence" value="ECO:0007669"/>
    <property type="project" value="TreeGrafter"/>
</dbReference>
<dbReference type="Pfam" id="PF00046">
    <property type="entry name" value="Homeodomain"/>
    <property type="match status" value="1"/>
</dbReference>
<dbReference type="InterPro" id="IPR009057">
    <property type="entry name" value="Homeodomain-like_sf"/>
</dbReference>
<evidence type="ECO:0000256" key="5">
    <source>
        <dbReference type="PROSITE-ProRule" id="PRU00108"/>
    </source>
</evidence>
<evidence type="ECO:0000256" key="2">
    <source>
        <dbReference type="ARBA" id="ARBA00023125"/>
    </source>
</evidence>
<dbReference type="GO" id="GO:0000981">
    <property type="term" value="F:DNA-binding transcription factor activity, RNA polymerase II-specific"/>
    <property type="evidence" value="ECO:0007669"/>
    <property type="project" value="InterPro"/>
</dbReference>
<dbReference type="InterPro" id="IPR001356">
    <property type="entry name" value="HD"/>
</dbReference>
<keyword evidence="2 5" id="KW-0238">DNA-binding</keyword>
<feature type="domain" description="Homeobox" evidence="8">
    <location>
        <begin position="59"/>
        <end position="119"/>
    </location>
</feature>
<dbReference type="SUPFAM" id="SSF46689">
    <property type="entry name" value="Homeodomain-like"/>
    <property type="match status" value="1"/>
</dbReference>
<reference evidence="9" key="1">
    <citation type="submission" date="2022-07" db="EMBL/GenBank/DDBJ databases">
        <title>Phylogenomic reconstructions and comparative analyses of Kickxellomycotina fungi.</title>
        <authorList>
            <person name="Reynolds N.K."/>
            <person name="Stajich J.E."/>
            <person name="Barry K."/>
            <person name="Grigoriev I.V."/>
            <person name="Crous P."/>
            <person name="Smith M.E."/>
        </authorList>
    </citation>
    <scope>NUCLEOTIDE SEQUENCE</scope>
    <source>
        <strain evidence="9">RSA 861</strain>
    </source>
</reference>
<keyword evidence="4 5" id="KW-0539">Nucleus</keyword>
<keyword evidence="10" id="KW-1185">Reference proteome</keyword>
<comment type="subcellular location">
    <subcellularLocation>
        <location evidence="1 5 6">Nucleus</location>
    </subcellularLocation>
</comment>
<comment type="caution">
    <text evidence="9">The sequence shown here is derived from an EMBL/GenBank/DDBJ whole genome shotgun (WGS) entry which is preliminary data.</text>
</comment>
<protein>
    <recommendedName>
        <fullName evidence="8">Homeobox domain-containing protein</fullName>
    </recommendedName>
</protein>
<dbReference type="InterPro" id="IPR051000">
    <property type="entry name" value="Homeobox_DNA-bind_prot"/>
</dbReference>
<feature type="compositionally biased region" description="Polar residues" evidence="7">
    <location>
        <begin position="449"/>
        <end position="462"/>
    </location>
</feature>
<dbReference type="PROSITE" id="PS00027">
    <property type="entry name" value="HOMEOBOX_1"/>
    <property type="match status" value="1"/>
</dbReference>
<dbReference type="Gene3D" id="1.10.10.60">
    <property type="entry name" value="Homeodomain-like"/>
    <property type="match status" value="1"/>
</dbReference>
<feature type="region of interest" description="Disordered" evidence="7">
    <location>
        <begin position="254"/>
        <end position="302"/>
    </location>
</feature>
<feature type="DNA-binding region" description="Homeobox" evidence="5">
    <location>
        <begin position="61"/>
        <end position="120"/>
    </location>
</feature>
<feature type="compositionally biased region" description="Polar residues" evidence="7">
    <location>
        <begin position="1"/>
        <end position="12"/>
    </location>
</feature>
<dbReference type="GO" id="GO:0000978">
    <property type="term" value="F:RNA polymerase II cis-regulatory region sequence-specific DNA binding"/>
    <property type="evidence" value="ECO:0007669"/>
    <property type="project" value="TreeGrafter"/>
</dbReference>
<name>A0A9W7ZKX0_9FUNG</name>
<evidence type="ECO:0000256" key="6">
    <source>
        <dbReference type="RuleBase" id="RU000682"/>
    </source>
</evidence>
<evidence type="ECO:0000313" key="10">
    <source>
        <dbReference type="Proteomes" id="UP001150569"/>
    </source>
</evidence>
<dbReference type="PANTHER" id="PTHR24324:SF5">
    <property type="entry name" value="HEMATOPOIETICALLY-EXPRESSED HOMEOBOX PROTEIN HHEX"/>
    <property type="match status" value="1"/>
</dbReference>
<dbReference type="Proteomes" id="UP001150569">
    <property type="component" value="Unassembled WGS sequence"/>
</dbReference>
<dbReference type="EMBL" id="JANBPT010000915">
    <property type="protein sequence ID" value="KAJ1911592.1"/>
    <property type="molecule type" value="Genomic_DNA"/>
</dbReference>
<dbReference type="PROSITE" id="PS50071">
    <property type="entry name" value="HOMEOBOX_2"/>
    <property type="match status" value="1"/>
</dbReference>
<proteinExistence type="predicted"/>
<accession>A0A9W7ZKX0</accession>
<evidence type="ECO:0000313" key="9">
    <source>
        <dbReference type="EMBL" id="KAJ1911592.1"/>
    </source>
</evidence>
<dbReference type="GO" id="GO:0005634">
    <property type="term" value="C:nucleus"/>
    <property type="evidence" value="ECO:0007669"/>
    <property type="project" value="UniProtKB-SubCell"/>
</dbReference>
<dbReference type="OrthoDB" id="6159439at2759"/>
<feature type="region of interest" description="Disordered" evidence="7">
    <location>
        <begin position="449"/>
        <end position="513"/>
    </location>
</feature>
<dbReference type="AlphaFoldDB" id="A0A9W7ZKX0"/>
<evidence type="ECO:0000256" key="7">
    <source>
        <dbReference type="SAM" id="MobiDB-lite"/>
    </source>
</evidence>
<dbReference type="CDD" id="cd00086">
    <property type="entry name" value="homeodomain"/>
    <property type="match status" value="1"/>
</dbReference>
<evidence type="ECO:0000259" key="8">
    <source>
        <dbReference type="PROSITE" id="PS50071"/>
    </source>
</evidence>
<gene>
    <name evidence="9" type="ORF">IWQ60_010071</name>
</gene>
<keyword evidence="3 5" id="KW-0371">Homeobox</keyword>
<organism evidence="9 10">
    <name type="scientific">Tieghemiomyces parasiticus</name>
    <dbReference type="NCBI Taxonomy" id="78921"/>
    <lineage>
        <taxon>Eukaryota</taxon>
        <taxon>Fungi</taxon>
        <taxon>Fungi incertae sedis</taxon>
        <taxon>Zoopagomycota</taxon>
        <taxon>Kickxellomycotina</taxon>
        <taxon>Dimargaritomycetes</taxon>
        <taxon>Dimargaritales</taxon>
        <taxon>Dimargaritaceae</taxon>
        <taxon>Tieghemiomyces</taxon>
    </lineage>
</organism>